<evidence type="ECO:0000256" key="6">
    <source>
        <dbReference type="ARBA" id="ARBA00022448"/>
    </source>
</evidence>
<keyword evidence="12 17" id="KW-0520">NAD</keyword>
<dbReference type="InterPro" id="IPR003918">
    <property type="entry name" value="NADH_UbQ_OxRdtase"/>
</dbReference>
<dbReference type="Pfam" id="PF00361">
    <property type="entry name" value="Proton_antipo_M"/>
    <property type="match status" value="1"/>
</dbReference>
<feature type="transmembrane region" description="Helical" evidence="17">
    <location>
        <begin position="328"/>
        <end position="349"/>
    </location>
</feature>
<evidence type="ECO:0000256" key="17">
    <source>
        <dbReference type="RuleBase" id="RU003297"/>
    </source>
</evidence>
<evidence type="ECO:0000256" key="10">
    <source>
        <dbReference type="ARBA" id="ARBA00022982"/>
    </source>
</evidence>
<feature type="transmembrane region" description="Helical" evidence="17">
    <location>
        <begin position="133"/>
        <end position="154"/>
    </location>
</feature>
<keyword evidence="11 17" id="KW-1133">Transmembrane helix</keyword>
<evidence type="ECO:0000259" key="18">
    <source>
        <dbReference type="Pfam" id="PF00361"/>
    </source>
</evidence>
<feature type="transmembrane region" description="Helical" evidence="17">
    <location>
        <begin position="240"/>
        <end position="259"/>
    </location>
</feature>
<evidence type="ECO:0000256" key="1">
    <source>
        <dbReference type="ARBA" id="ARBA00003257"/>
    </source>
</evidence>
<keyword evidence="7 17" id="KW-0679">Respiratory chain</keyword>
<geneLocation type="mitochondrion" evidence="19"/>
<organism evidence="19">
    <name type="scientific">Norvellina sp. EMHAU-15062816</name>
    <dbReference type="NCBI Taxonomy" id="2040462"/>
    <lineage>
        <taxon>Eukaryota</taxon>
        <taxon>Metazoa</taxon>
        <taxon>Ecdysozoa</taxon>
        <taxon>Arthropoda</taxon>
        <taxon>Hexapoda</taxon>
        <taxon>Insecta</taxon>
        <taxon>Pterygota</taxon>
        <taxon>Neoptera</taxon>
        <taxon>Paraneoptera</taxon>
        <taxon>Hemiptera</taxon>
        <taxon>Auchenorrhyncha</taxon>
        <taxon>Membracoidea</taxon>
        <taxon>Cicadellidae</taxon>
        <taxon>Deltocephalinae</taxon>
        <taxon>Athysanini</taxon>
        <taxon>Norvellina</taxon>
    </lineage>
</organism>
<dbReference type="GO" id="GO:0008137">
    <property type="term" value="F:NADH dehydrogenase (ubiquinone) activity"/>
    <property type="evidence" value="ECO:0007669"/>
    <property type="project" value="UniProtKB-UniRule"/>
</dbReference>
<feature type="transmembrane region" description="Helical" evidence="17">
    <location>
        <begin position="204"/>
        <end position="225"/>
    </location>
</feature>
<keyword evidence="14 17" id="KW-0496">Mitochondrion</keyword>
<dbReference type="EC" id="7.1.1.2" evidence="4 17"/>
<feature type="transmembrane region" description="Helical" evidence="17">
    <location>
        <begin position="294"/>
        <end position="316"/>
    </location>
</feature>
<evidence type="ECO:0000256" key="9">
    <source>
        <dbReference type="ARBA" id="ARBA00022967"/>
    </source>
</evidence>
<accession>A0A343KGM0</accession>
<evidence type="ECO:0000256" key="3">
    <source>
        <dbReference type="ARBA" id="ARBA00009025"/>
    </source>
</evidence>
<keyword evidence="15 17" id="KW-0472">Membrane</keyword>
<evidence type="ECO:0000256" key="7">
    <source>
        <dbReference type="ARBA" id="ARBA00022660"/>
    </source>
</evidence>
<dbReference type="InterPro" id="IPR001750">
    <property type="entry name" value="ND/Mrp_TM"/>
</dbReference>
<feature type="transmembrane region" description="Helical" evidence="17">
    <location>
        <begin position="174"/>
        <end position="197"/>
    </location>
</feature>
<evidence type="ECO:0000256" key="2">
    <source>
        <dbReference type="ARBA" id="ARBA00004225"/>
    </source>
</evidence>
<sequence>MMKLIFTILFLTLLCFSFYFMLMQYSFLLMYLHLMFSGCNNYFSKISYDYGLDNFSWSLIMLSFLVSSFMLMSMISYSGLGMFMFMNMFLSLFLMVIFSSLNFLYMYISFEFVLVPLMILILGWGYQPERLIAGLYLFFYTVLVSLPLLFLLLYMYYNYGSLFFDYMNNYSNFFFIHFIITMVFMVKLPMSFVHFWLPKAHVQAPVSGSMILAGLMLKIGGYGLIRSSFLYEYLYLNYSYVWFSLSMVGSALISLICLIQADMKCLIAYSSICHMGLVIMGLVTTNSWGLMGSLLLMLGHGFCSSGLFYLANLLYMRTGSRSFYINKGLMLFLPSFSLVMFMFCIFNMSCPPSINFVSEMMILSSVMSYWGGSILFFTFISFLCACFSYYMYSYSQHGLNHNLYSFSMVNVQEFLCSLMHLIPLIFLVVVVKSLF</sequence>
<keyword evidence="6 17" id="KW-0813">Transport</keyword>
<comment type="catalytic activity">
    <reaction evidence="16 17">
        <text>a ubiquinone + NADH + 5 H(+)(in) = a ubiquinol + NAD(+) + 4 H(+)(out)</text>
        <dbReference type="Rhea" id="RHEA:29091"/>
        <dbReference type="Rhea" id="RHEA-COMP:9565"/>
        <dbReference type="Rhea" id="RHEA-COMP:9566"/>
        <dbReference type="ChEBI" id="CHEBI:15378"/>
        <dbReference type="ChEBI" id="CHEBI:16389"/>
        <dbReference type="ChEBI" id="CHEBI:17976"/>
        <dbReference type="ChEBI" id="CHEBI:57540"/>
        <dbReference type="ChEBI" id="CHEBI:57945"/>
        <dbReference type="EC" id="7.1.1.2"/>
    </reaction>
</comment>
<feature type="transmembrane region" description="Helical" evidence="17">
    <location>
        <begin position="104"/>
        <end position="126"/>
    </location>
</feature>
<keyword evidence="13 17" id="KW-0830">Ubiquinone</keyword>
<reference evidence="19" key="1">
    <citation type="journal article" date="2017" name="Sci. Rep.">
        <title>Deep-level phylogeny of Cicadomorpha inferred from mitochondrial genomes sequenced by NGS.</title>
        <authorList>
            <person name="Song N."/>
            <person name="Cai W."/>
            <person name="Li H."/>
        </authorList>
    </citation>
    <scope>NUCLEOTIDE SEQUENCE</scope>
</reference>
<comment type="function">
    <text evidence="1">Core subunit of the mitochondrial membrane respiratory chain NADH dehydrogenase (Complex I) that is believed to belong to the minimal assembly required for catalysis. Complex I functions in the transfer of electrons from NADH to the respiratory chain. The immediate electron acceptor for the enzyme is believed to be ubiquinone.</text>
</comment>
<evidence type="ECO:0000256" key="16">
    <source>
        <dbReference type="ARBA" id="ARBA00049551"/>
    </source>
</evidence>
<evidence type="ECO:0000256" key="11">
    <source>
        <dbReference type="ARBA" id="ARBA00022989"/>
    </source>
</evidence>
<feature type="transmembrane region" description="Helical" evidence="17">
    <location>
        <begin position="413"/>
        <end position="431"/>
    </location>
</feature>
<evidence type="ECO:0000313" key="19">
    <source>
        <dbReference type="EMBL" id="ATF28612.1"/>
    </source>
</evidence>
<feature type="transmembrane region" description="Helical" evidence="17">
    <location>
        <begin position="7"/>
        <end position="34"/>
    </location>
</feature>
<comment type="similarity">
    <text evidence="3 17">Belongs to the complex I subunit 4 family.</text>
</comment>
<dbReference type="GO" id="GO:0003954">
    <property type="term" value="F:NADH dehydrogenase activity"/>
    <property type="evidence" value="ECO:0007669"/>
    <property type="project" value="TreeGrafter"/>
</dbReference>
<feature type="domain" description="NADH:quinone oxidoreductase/Mrp antiporter transmembrane" evidence="18">
    <location>
        <begin position="101"/>
        <end position="381"/>
    </location>
</feature>
<keyword evidence="8 17" id="KW-0812">Transmembrane</keyword>
<proteinExistence type="inferred from homology"/>
<protein>
    <recommendedName>
        <fullName evidence="5 17">NADH-ubiquinone oxidoreductase chain 4</fullName>
        <ecNumber evidence="4 17">7.1.1.2</ecNumber>
    </recommendedName>
</protein>
<dbReference type="GO" id="GO:0042773">
    <property type="term" value="P:ATP synthesis coupled electron transport"/>
    <property type="evidence" value="ECO:0007669"/>
    <property type="project" value="InterPro"/>
</dbReference>
<evidence type="ECO:0000256" key="4">
    <source>
        <dbReference type="ARBA" id="ARBA00012944"/>
    </source>
</evidence>
<evidence type="ECO:0000256" key="14">
    <source>
        <dbReference type="ARBA" id="ARBA00023128"/>
    </source>
</evidence>
<gene>
    <name evidence="19" type="primary">nad4</name>
</gene>
<feature type="transmembrane region" description="Helical" evidence="17">
    <location>
        <begin position="266"/>
        <end position="288"/>
    </location>
</feature>
<evidence type="ECO:0000256" key="13">
    <source>
        <dbReference type="ARBA" id="ARBA00023075"/>
    </source>
</evidence>
<evidence type="ECO:0000256" key="15">
    <source>
        <dbReference type="ARBA" id="ARBA00023136"/>
    </source>
</evidence>
<comment type="subcellular location">
    <subcellularLocation>
        <location evidence="2 17">Mitochondrion membrane</location>
        <topology evidence="2 17">Multi-pass membrane protein</topology>
    </subcellularLocation>
</comment>
<comment type="function">
    <text evidence="17">Core subunit of the mitochondrial membrane respiratory chain NADH dehydrogenase (Complex I) which catalyzes electron transfer from NADH through the respiratory chain, using ubiquinone as an electron acceptor. Essential for the catalytic activity and assembly of complex I.</text>
</comment>
<name>A0A343KGM0_9HEMI</name>
<dbReference type="GO" id="GO:0015990">
    <property type="term" value="P:electron transport coupled proton transport"/>
    <property type="evidence" value="ECO:0007669"/>
    <property type="project" value="TreeGrafter"/>
</dbReference>
<dbReference type="PANTHER" id="PTHR43507">
    <property type="entry name" value="NADH-UBIQUINONE OXIDOREDUCTASE CHAIN 4"/>
    <property type="match status" value="1"/>
</dbReference>
<dbReference type="AlphaFoldDB" id="A0A343KGM0"/>
<feature type="transmembrane region" description="Helical" evidence="17">
    <location>
        <begin position="54"/>
        <end position="72"/>
    </location>
</feature>
<keyword evidence="10 17" id="KW-0249">Electron transport</keyword>
<dbReference type="GO" id="GO:0031966">
    <property type="term" value="C:mitochondrial membrane"/>
    <property type="evidence" value="ECO:0007669"/>
    <property type="project" value="UniProtKB-SubCell"/>
</dbReference>
<feature type="transmembrane region" description="Helical" evidence="17">
    <location>
        <begin position="369"/>
        <end position="392"/>
    </location>
</feature>
<dbReference type="GO" id="GO:0048039">
    <property type="term" value="F:ubiquinone binding"/>
    <property type="evidence" value="ECO:0007669"/>
    <property type="project" value="TreeGrafter"/>
</dbReference>
<dbReference type="PANTHER" id="PTHR43507:SF20">
    <property type="entry name" value="NADH-UBIQUINONE OXIDOREDUCTASE CHAIN 4"/>
    <property type="match status" value="1"/>
</dbReference>
<keyword evidence="9" id="KW-1278">Translocase</keyword>
<dbReference type="PRINTS" id="PR01437">
    <property type="entry name" value="NUOXDRDTASE4"/>
</dbReference>
<dbReference type="EMBL" id="KY039131">
    <property type="protein sequence ID" value="ATF28612.1"/>
    <property type="molecule type" value="Genomic_DNA"/>
</dbReference>
<evidence type="ECO:0000256" key="5">
    <source>
        <dbReference type="ARBA" id="ARBA00021006"/>
    </source>
</evidence>
<evidence type="ECO:0000256" key="12">
    <source>
        <dbReference type="ARBA" id="ARBA00023027"/>
    </source>
</evidence>
<feature type="transmembrane region" description="Helical" evidence="17">
    <location>
        <begin position="79"/>
        <end position="98"/>
    </location>
</feature>
<evidence type="ECO:0000256" key="8">
    <source>
        <dbReference type="ARBA" id="ARBA00022692"/>
    </source>
</evidence>